<keyword evidence="3" id="KW-1185">Reference proteome</keyword>
<name>A0A0D8HCK1_9ACTN</name>
<dbReference type="AlphaFoldDB" id="A0A0D8HCK1"/>
<feature type="region of interest" description="Disordered" evidence="1">
    <location>
        <begin position="1"/>
        <end position="22"/>
    </location>
</feature>
<reference evidence="2 3" key="1">
    <citation type="submission" date="2015-01" db="EMBL/GenBank/DDBJ databases">
        <title>Draft genome of the acidophilic iron oxidizer Acidithrix ferrooxidans strain Py-F3.</title>
        <authorList>
            <person name="Poehlein A."/>
            <person name="Eisen S."/>
            <person name="Schloemann M."/>
            <person name="Johnson B.D."/>
            <person name="Daniel R."/>
            <person name="Muehling M."/>
        </authorList>
    </citation>
    <scope>NUCLEOTIDE SEQUENCE [LARGE SCALE GENOMIC DNA]</scope>
    <source>
        <strain evidence="2 3">Py-F3</strain>
    </source>
</reference>
<gene>
    <name evidence="2" type="ORF">AXFE_36410</name>
</gene>
<sequence>MCSRIASASGARSGPRLRSAPTRVEGAKLAPCIASAAHTRLIGSPRRNFATTIWARNPADSLPFGTTFAGGAPATTPLVALQLHPLRYVGRIWSMTRTITSTSISSQRSSPKGAPQLPQTNSLESGSWICCTRGRWS</sequence>
<evidence type="ECO:0000313" key="2">
    <source>
        <dbReference type="EMBL" id="KJF15517.1"/>
    </source>
</evidence>
<protein>
    <submittedName>
        <fullName evidence="2">Uncharacterized protein</fullName>
    </submittedName>
</protein>
<feature type="compositionally biased region" description="Low complexity" evidence="1">
    <location>
        <begin position="1"/>
        <end position="20"/>
    </location>
</feature>
<proteinExistence type="predicted"/>
<organism evidence="2 3">
    <name type="scientific">Acidithrix ferrooxidans</name>
    <dbReference type="NCBI Taxonomy" id="1280514"/>
    <lineage>
        <taxon>Bacteria</taxon>
        <taxon>Bacillati</taxon>
        <taxon>Actinomycetota</taxon>
        <taxon>Acidimicrobiia</taxon>
        <taxon>Acidimicrobiales</taxon>
        <taxon>Acidimicrobiaceae</taxon>
        <taxon>Acidithrix</taxon>
    </lineage>
</organism>
<evidence type="ECO:0000313" key="3">
    <source>
        <dbReference type="Proteomes" id="UP000032360"/>
    </source>
</evidence>
<evidence type="ECO:0000256" key="1">
    <source>
        <dbReference type="SAM" id="MobiDB-lite"/>
    </source>
</evidence>
<dbReference type="Proteomes" id="UP000032360">
    <property type="component" value="Unassembled WGS sequence"/>
</dbReference>
<dbReference type="EMBL" id="JXYS01000153">
    <property type="protein sequence ID" value="KJF15517.1"/>
    <property type="molecule type" value="Genomic_DNA"/>
</dbReference>
<accession>A0A0D8HCK1</accession>
<comment type="caution">
    <text evidence="2">The sequence shown here is derived from an EMBL/GenBank/DDBJ whole genome shotgun (WGS) entry which is preliminary data.</text>
</comment>
<feature type="region of interest" description="Disordered" evidence="1">
    <location>
        <begin position="102"/>
        <end position="121"/>
    </location>
</feature>